<name>A0ACD5WG20_AVESA</name>
<sequence length="313" mass="33656">MANPAYFQSAPLSRATQKNELHFHLYMHQHLQGEPNGGNQQVVVDSKRPQSFGCIAANDWTIYDGLGPDANLVARAQGLHVGAGMAKENWFVCFNMVFTDDRFKGSSFKVLGDFQTEEGEFAIVGGTGEFAFAQGVVTFKKIEELKKGNIRELNIHALCLTFPKPSVVVTKIGPWGGDGGKPFDVPETPRRIESVTICSVDTVDSLAFTYVDQAGQKQSSGRLGGVGGRANTIEFSPSEIVKGVSGTIGSQEGNKVVKSLTIVTNVTTYGPYGKAEGTPFTFPVPDNSQVVGFHGRGTKFVDAIGVYVLPITN</sequence>
<proteinExistence type="predicted"/>
<reference evidence="1" key="1">
    <citation type="submission" date="2021-05" db="EMBL/GenBank/DDBJ databases">
        <authorList>
            <person name="Scholz U."/>
            <person name="Mascher M."/>
            <person name="Fiebig A."/>
        </authorList>
    </citation>
    <scope>NUCLEOTIDE SEQUENCE [LARGE SCALE GENOMIC DNA]</scope>
</reference>
<organism evidence="1 2">
    <name type="scientific">Avena sativa</name>
    <name type="common">Oat</name>
    <dbReference type="NCBI Taxonomy" id="4498"/>
    <lineage>
        <taxon>Eukaryota</taxon>
        <taxon>Viridiplantae</taxon>
        <taxon>Streptophyta</taxon>
        <taxon>Embryophyta</taxon>
        <taxon>Tracheophyta</taxon>
        <taxon>Spermatophyta</taxon>
        <taxon>Magnoliopsida</taxon>
        <taxon>Liliopsida</taxon>
        <taxon>Poales</taxon>
        <taxon>Poaceae</taxon>
        <taxon>BOP clade</taxon>
        <taxon>Pooideae</taxon>
        <taxon>Poodae</taxon>
        <taxon>Poeae</taxon>
        <taxon>Poeae Chloroplast Group 1 (Aveneae type)</taxon>
        <taxon>Aveninae</taxon>
        <taxon>Avena</taxon>
    </lineage>
</organism>
<protein>
    <submittedName>
        <fullName evidence="1">Uncharacterized protein</fullName>
    </submittedName>
</protein>
<evidence type="ECO:0000313" key="1">
    <source>
        <dbReference type="EnsemblPlants" id="AVESA.00010b.r2.4AG0626870.1.CDS"/>
    </source>
</evidence>
<dbReference type="EnsemblPlants" id="AVESA.00010b.r2.4AG0626870.1">
    <property type="protein sequence ID" value="AVESA.00010b.r2.4AG0626870.1.CDS"/>
    <property type="gene ID" value="AVESA.00010b.r2.4AG0626870"/>
</dbReference>
<accession>A0ACD5WG20</accession>
<keyword evidence="2" id="KW-1185">Reference proteome</keyword>
<reference evidence="1" key="2">
    <citation type="submission" date="2025-09" db="UniProtKB">
        <authorList>
            <consortium name="EnsemblPlants"/>
        </authorList>
    </citation>
    <scope>IDENTIFICATION</scope>
</reference>
<dbReference type="Proteomes" id="UP001732700">
    <property type="component" value="Chromosome 4A"/>
</dbReference>
<evidence type="ECO:0000313" key="2">
    <source>
        <dbReference type="Proteomes" id="UP001732700"/>
    </source>
</evidence>